<dbReference type="EMBL" id="SIRE01000005">
    <property type="protein sequence ID" value="TBL80241.1"/>
    <property type="molecule type" value="Genomic_DNA"/>
</dbReference>
<dbReference type="SUPFAM" id="SSF52540">
    <property type="entry name" value="P-loop containing nucleoside triphosphate hydrolases"/>
    <property type="match status" value="1"/>
</dbReference>
<proteinExistence type="predicted"/>
<comment type="caution">
    <text evidence="1">The sequence shown here is derived from an EMBL/GenBank/DDBJ whole genome shotgun (WGS) entry which is preliminary data.</text>
</comment>
<evidence type="ECO:0000313" key="2">
    <source>
        <dbReference type="Proteomes" id="UP000293142"/>
    </source>
</evidence>
<dbReference type="RefSeq" id="WP_131012655.1">
    <property type="nucleotide sequence ID" value="NZ_SIRE01000005.1"/>
</dbReference>
<reference evidence="1 2" key="1">
    <citation type="submission" date="2019-02" db="EMBL/GenBank/DDBJ databases">
        <title>Paenibacillus sp. nov., isolated from surface-sterilized tissue of Thalictrum simplex L.</title>
        <authorList>
            <person name="Tuo L."/>
        </authorList>
    </citation>
    <scope>NUCLEOTIDE SEQUENCE [LARGE SCALE GENOMIC DNA]</scope>
    <source>
        <strain evidence="1 2">N2SHLJ1</strain>
    </source>
</reference>
<evidence type="ECO:0000313" key="1">
    <source>
        <dbReference type="EMBL" id="TBL80241.1"/>
    </source>
</evidence>
<dbReference type="Gene3D" id="3.40.50.300">
    <property type="entry name" value="P-loop containing nucleotide triphosphate hydrolases"/>
    <property type="match status" value="1"/>
</dbReference>
<dbReference type="InterPro" id="IPR027417">
    <property type="entry name" value="P-loop_NTPase"/>
</dbReference>
<protein>
    <recommendedName>
        <fullName evidence="3">ParA family protein</fullName>
    </recommendedName>
</protein>
<keyword evidence="2" id="KW-1185">Reference proteome</keyword>
<evidence type="ECO:0008006" key="3">
    <source>
        <dbReference type="Google" id="ProtNLM"/>
    </source>
</evidence>
<sequence length="371" mass="42008">MLLVLMDEDPEYIGMVSAYVRTTEHIERFEMKSYTSREQGFAFLQQVREPYLLLVTNAFFPLPEWAFQHSRGYLLLLSDSPAVSEVLEFPILFKYQPLHALFAQIIAHYNAYCAGSLLRGRHEAEVIAVYSASGGTGKTVFSLNLAKQSAFLGQDAFYLNLEWLNSASCVLPQTGNDTFARVIYYAKSNPKQLPAKIGQLIHYHPTYKFSYFEPLACIDEADEMTKDDVSAILDAVLSLGSFKRIVIDLDSNLHPRMVSALERCHTLYWLIVDDPQHVSKAEMLLNRLRQKHSLLRPDVLSKARLIVNKHTGTTVHAMDALGLHLAEPLPYIPQWKSLHKADQLLHASDFQDQVMKLLKEEDSGSAVKHGV</sequence>
<gene>
    <name evidence="1" type="ORF">EYB31_07430</name>
</gene>
<dbReference type="Gene3D" id="3.40.50.10850">
    <property type="entry name" value="Ntrc-like two-domain protein"/>
    <property type="match status" value="1"/>
</dbReference>
<accession>A0A4V2J4L0</accession>
<organism evidence="1 2">
    <name type="scientific">Paenibacillus thalictri</name>
    <dbReference type="NCBI Taxonomy" id="2527873"/>
    <lineage>
        <taxon>Bacteria</taxon>
        <taxon>Bacillati</taxon>
        <taxon>Bacillota</taxon>
        <taxon>Bacilli</taxon>
        <taxon>Bacillales</taxon>
        <taxon>Paenibacillaceae</taxon>
        <taxon>Paenibacillus</taxon>
    </lineage>
</organism>
<name>A0A4V2J4L0_9BACL</name>
<dbReference type="Proteomes" id="UP000293142">
    <property type="component" value="Unassembled WGS sequence"/>
</dbReference>
<dbReference type="OrthoDB" id="3035369at2"/>
<dbReference type="AlphaFoldDB" id="A0A4V2J4L0"/>